<dbReference type="KEGG" id="dfd:Desfe_0534"/>
<accession>I3XR64</accession>
<organism evidence="1 2">
    <name type="scientific">Desulfurococcus amylolyticus DSM 16532</name>
    <dbReference type="NCBI Taxonomy" id="768672"/>
    <lineage>
        <taxon>Archaea</taxon>
        <taxon>Thermoproteota</taxon>
        <taxon>Thermoprotei</taxon>
        <taxon>Desulfurococcales</taxon>
        <taxon>Desulfurococcaceae</taxon>
        <taxon>Desulfurococcus</taxon>
    </lineage>
</organism>
<dbReference type="RefSeq" id="WP_014767339.1">
    <property type="nucleotide sequence ID" value="NC_018001.1"/>
</dbReference>
<proteinExistence type="predicted"/>
<evidence type="ECO:0000313" key="2">
    <source>
        <dbReference type="Proteomes" id="UP000006175"/>
    </source>
</evidence>
<dbReference type="GO" id="GO:0016788">
    <property type="term" value="F:hydrolase activity, acting on ester bonds"/>
    <property type="evidence" value="ECO:0007669"/>
    <property type="project" value="InterPro"/>
</dbReference>
<sequence length="218" mass="25956">MPSVELHREMTADILSRGNWQFINNGELQKILVEHVAEPDEQDKKDREIVLEEKCFYEGEEITPEECREIRKKIEELKRSYDTCVKEYGSDYMECHKLKKEFEIKEKAFKIERSGPKKKPAKHHEGLNDLAYKYYFVNAVRCYMLGFKEEAMKHLARALHYIQDAPLSRRLSMESSITGEVVRSEEDYHDEFEKEISEIWCNSKNEFRERIMGGCRPF</sequence>
<reference evidence="1 2" key="1">
    <citation type="journal article" date="2012" name="J. Bacteriol.">
        <title>Complete Genome Sequence of Desulfurococcus fermentans, a Hyperthermophilic Cellulolytic Crenarchaeon Isolated from a Freshwater Hot Spring in Kamchatka, Russia.</title>
        <authorList>
            <person name="Susanti D."/>
            <person name="Johnson E.F."/>
            <person name="Rodriguez J.R."/>
            <person name="Anderson I."/>
            <person name="Perevalova A.A."/>
            <person name="Kyrpides N."/>
            <person name="Lucas S."/>
            <person name="Han J."/>
            <person name="Lapidus A."/>
            <person name="Cheng J.F."/>
            <person name="Goodwin L."/>
            <person name="Pitluck S."/>
            <person name="Mavrommatis K."/>
            <person name="Peters L."/>
            <person name="Land M.L."/>
            <person name="Hauser L."/>
            <person name="Gopalan V."/>
            <person name="Chan P.P."/>
            <person name="Lowe T.M."/>
            <person name="Atomi H."/>
            <person name="Bonch-Osmolovskaya E.A."/>
            <person name="Woyke T."/>
            <person name="Mukhopadhyay B."/>
        </authorList>
    </citation>
    <scope>NUCLEOTIDE SEQUENCE [LARGE SCALE GENOMIC DNA]</scope>
    <source>
        <strain evidence="1 2">DSM 16532</strain>
    </source>
</reference>
<dbReference type="InterPro" id="IPR008947">
    <property type="entry name" value="PLipase_C/P1_nuclease_dom_sf"/>
</dbReference>
<protein>
    <submittedName>
        <fullName evidence="1">Uncharacterized protein</fullName>
    </submittedName>
</protein>
<dbReference type="Proteomes" id="UP000006175">
    <property type="component" value="Chromosome"/>
</dbReference>
<dbReference type="AlphaFoldDB" id="I3XR64"/>
<dbReference type="Gene3D" id="1.10.575.10">
    <property type="entry name" value="P1 Nuclease"/>
    <property type="match status" value="1"/>
</dbReference>
<gene>
    <name evidence="1" type="ORF">Desfe_0534</name>
</gene>
<dbReference type="HOGENOM" id="CLU_1264530_0_0_2"/>
<evidence type="ECO:0000313" key="1">
    <source>
        <dbReference type="EMBL" id="AFL66438.1"/>
    </source>
</evidence>
<keyword evidence="2" id="KW-1185">Reference proteome</keyword>
<dbReference type="GeneID" id="13062224"/>
<dbReference type="eggNOG" id="arCOG07030">
    <property type="taxonomic scope" value="Archaea"/>
</dbReference>
<dbReference type="EMBL" id="CP003321">
    <property type="protein sequence ID" value="AFL66438.1"/>
    <property type="molecule type" value="Genomic_DNA"/>
</dbReference>
<name>I3XR64_DESAM</name>